<protein>
    <recommendedName>
        <fullName evidence="6">Reverse transcriptase domain-containing protein</fullName>
    </recommendedName>
</protein>
<dbReference type="InterPro" id="IPR043502">
    <property type="entry name" value="DNA/RNA_pol_sf"/>
</dbReference>
<dbReference type="InterPro" id="IPR002156">
    <property type="entry name" value="RNaseH_domain"/>
</dbReference>
<dbReference type="Pfam" id="PF13456">
    <property type="entry name" value="RVT_3"/>
    <property type="match status" value="1"/>
</dbReference>
<evidence type="ECO:0000313" key="5">
    <source>
        <dbReference type="Proteomes" id="UP001281410"/>
    </source>
</evidence>
<dbReference type="GO" id="GO:0003676">
    <property type="term" value="F:nucleic acid binding"/>
    <property type="evidence" value="ECO:0007669"/>
    <property type="project" value="InterPro"/>
</dbReference>
<keyword evidence="5" id="KW-1185">Reference proteome</keyword>
<dbReference type="PANTHER" id="PTHR31635:SF196">
    <property type="entry name" value="REVERSE TRANSCRIPTASE DOMAIN-CONTAINING PROTEIN-RELATED"/>
    <property type="match status" value="1"/>
</dbReference>
<reference evidence="4" key="1">
    <citation type="journal article" date="2023" name="Plant J.">
        <title>Genome sequences and population genomics provide insights into the demographic history, inbreeding, and mutation load of two 'living fossil' tree species of Dipteronia.</title>
        <authorList>
            <person name="Feng Y."/>
            <person name="Comes H.P."/>
            <person name="Chen J."/>
            <person name="Zhu S."/>
            <person name="Lu R."/>
            <person name="Zhang X."/>
            <person name="Li P."/>
            <person name="Qiu J."/>
            <person name="Olsen K.M."/>
            <person name="Qiu Y."/>
        </authorList>
    </citation>
    <scope>NUCLEOTIDE SEQUENCE</scope>
    <source>
        <strain evidence="4">NBL</strain>
    </source>
</reference>
<dbReference type="Proteomes" id="UP001281410">
    <property type="component" value="Unassembled WGS sequence"/>
</dbReference>
<proteinExistence type="predicted"/>
<feature type="domain" description="Reverse transcriptase zinc-binding" evidence="3">
    <location>
        <begin position="508"/>
        <end position="576"/>
    </location>
</feature>
<evidence type="ECO:0000313" key="4">
    <source>
        <dbReference type="EMBL" id="KAK3225836.1"/>
    </source>
</evidence>
<evidence type="ECO:0008006" key="6">
    <source>
        <dbReference type="Google" id="ProtNLM"/>
    </source>
</evidence>
<feature type="domain" description="RNase H type-1" evidence="2">
    <location>
        <begin position="687"/>
        <end position="784"/>
    </location>
</feature>
<gene>
    <name evidence="4" type="ORF">Dsin_005698</name>
</gene>
<feature type="domain" description="Reverse transcriptase" evidence="1">
    <location>
        <begin position="123"/>
        <end position="328"/>
    </location>
</feature>
<dbReference type="InterPro" id="IPR000477">
    <property type="entry name" value="RT_dom"/>
</dbReference>
<dbReference type="GO" id="GO:0004523">
    <property type="term" value="F:RNA-DNA hybrid ribonuclease activity"/>
    <property type="evidence" value="ECO:0007669"/>
    <property type="project" value="InterPro"/>
</dbReference>
<dbReference type="AlphaFoldDB" id="A0AAE0AWY5"/>
<dbReference type="Pfam" id="PF13966">
    <property type="entry name" value="zf-RVT"/>
    <property type="match status" value="1"/>
</dbReference>
<dbReference type="CDD" id="cd01650">
    <property type="entry name" value="RT_nLTR_like"/>
    <property type="match status" value="1"/>
</dbReference>
<dbReference type="InterPro" id="IPR026960">
    <property type="entry name" value="RVT-Znf"/>
</dbReference>
<evidence type="ECO:0000259" key="2">
    <source>
        <dbReference type="Pfam" id="PF13456"/>
    </source>
</evidence>
<dbReference type="EMBL" id="JANJYJ010000002">
    <property type="protein sequence ID" value="KAK3225836.1"/>
    <property type="molecule type" value="Genomic_DNA"/>
</dbReference>
<accession>A0AAE0AWY5</accession>
<evidence type="ECO:0000259" key="3">
    <source>
        <dbReference type="Pfam" id="PF13966"/>
    </source>
</evidence>
<sequence length="800" mass="91150">MDDDGVWRNSKQDIERIIAVYFNNIFSSTNPSSRDMNWILDEVVPKLNENMVNSLDRNFTGEDIRRAIFEMNPIKAPGSDGLPAVFFQKFWDSVVSSVIEACLHVLNDGGYVSGLNNTIIALIPKTQITEKITDFRPISLCNVLYKAIAKAMTFRLRQILNDVISETQCAFIPGRLISDNTIVDSECLHRLKRQKRKRGTIAIKLDMSKTYDRVEWTFLEGMMRKLGISEKWVNLVMRCVSSVTYFISINSDICGLSILLNKAQERGDISGFKCSRGGPAISHFFFADDSLIFTKANENNCLAVKAILEKYMRASGQVINFDKSAMCVSPSYSVGHGNHIASLIGIRLVGCHEKYLGLPCFFGRRGKEILVKAVIQAVLLYAMSIFASLKGKGLLEEGVRWRVGNVKSIQIYKDRWIPRHSTFRILSPPSLGHDTTVDQLFTPSGDWNVKLIEDNFFCDDEDNILSIPTGRGIQDDSILWHYEGNDVYTVKSGYWLDNNLEDRSNRSNSKPTSPWWSFFWKLKIPLKVKLIVWKACHDWLPTNSSMARRGMKVSNICDACKNAKETTLHALWDCKRLKVIKDEWFSRKGILTSKFSNFLELIQFCVANKSLIEIELFCVVAWRIWYGRNSLVHGARDFSWGEVIKWSEKFLFDFNKSDGNSHQNPVMKETQLLPKWMPSDEGRYKANCEVSFNRIKKKIGFGIVIRDYKGRIMASCVQTMTANLSKKATKLTAVLKSILLSSDCGLVPCLIELDDVTVIKWILNGDYRDSDFGSIMGDIDAMLPEDKWNLFIHSDKKITE</sequence>
<organism evidence="4 5">
    <name type="scientific">Dipteronia sinensis</name>
    <dbReference type="NCBI Taxonomy" id="43782"/>
    <lineage>
        <taxon>Eukaryota</taxon>
        <taxon>Viridiplantae</taxon>
        <taxon>Streptophyta</taxon>
        <taxon>Embryophyta</taxon>
        <taxon>Tracheophyta</taxon>
        <taxon>Spermatophyta</taxon>
        <taxon>Magnoliopsida</taxon>
        <taxon>eudicotyledons</taxon>
        <taxon>Gunneridae</taxon>
        <taxon>Pentapetalae</taxon>
        <taxon>rosids</taxon>
        <taxon>malvids</taxon>
        <taxon>Sapindales</taxon>
        <taxon>Sapindaceae</taxon>
        <taxon>Hippocastanoideae</taxon>
        <taxon>Acereae</taxon>
        <taxon>Dipteronia</taxon>
    </lineage>
</organism>
<evidence type="ECO:0000259" key="1">
    <source>
        <dbReference type="Pfam" id="PF00078"/>
    </source>
</evidence>
<dbReference type="SUPFAM" id="SSF56672">
    <property type="entry name" value="DNA/RNA polymerases"/>
    <property type="match status" value="1"/>
</dbReference>
<dbReference type="Pfam" id="PF00078">
    <property type="entry name" value="RVT_1"/>
    <property type="match status" value="1"/>
</dbReference>
<dbReference type="PANTHER" id="PTHR31635">
    <property type="entry name" value="REVERSE TRANSCRIPTASE DOMAIN-CONTAINING PROTEIN-RELATED"/>
    <property type="match status" value="1"/>
</dbReference>
<comment type="caution">
    <text evidence="4">The sequence shown here is derived from an EMBL/GenBank/DDBJ whole genome shotgun (WGS) entry which is preliminary data.</text>
</comment>
<name>A0AAE0AWY5_9ROSI</name>